<dbReference type="RefSeq" id="WP_092730375.1">
    <property type="nucleotide sequence ID" value="NZ_FNPC01000001.1"/>
</dbReference>
<accession>A0A1H3E4F2</accession>
<organism evidence="2 3">
    <name type="scientific">Halopenitus persicus</name>
    <dbReference type="NCBI Taxonomy" id="1048396"/>
    <lineage>
        <taxon>Archaea</taxon>
        <taxon>Methanobacteriati</taxon>
        <taxon>Methanobacteriota</taxon>
        <taxon>Stenosarchaea group</taxon>
        <taxon>Halobacteria</taxon>
        <taxon>Halobacteriales</taxon>
        <taxon>Haloferacaceae</taxon>
        <taxon>Halopenitus</taxon>
    </lineage>
</organism>
<dbReference type="Proteomes" id="UP000199079">
    <property type="component" value="Unassembled WGS sequence"/>
</dbReference>
<protein>
    <submittedName>
        <fullName evidence="2">Uncharacterized protein</fullName>
    </submittedName>
</protein>
<evidence type="ECO:0000313" key="3">
    <source>
        <dbReference type="Proteomes" id="UP000199079"/>
    </source>
</evidence>
<dbReference type="AlphaFoldDB" id="A0A1H3E4F2"/>
<proteinExistence type="predicted"/>
<gene>
    <name evidence="2" type="ORF">SAMN05216564_101283</name>
</gene>
<dbReference type="OrthoDB" id="340755at2157"/>
<evidence type="ECO:0000313" key="2">
    <source>
        <dbReference type="EMBL" id="SDX73556.1"/>
    </source>
</evidence>
<evidence type="ECO:0000256" key="1">
    <source>
        <dbReference type="SAM" id="MobiDB-lite"/>
    </source>
</evidence>
<name>A0A1H3E4F2_9EURY</name>
<reference evidence="3" key="1">
    <citation type="submission" date="2016-10" db="EMBL/GenBank/DDBJ databases">
        <authorList>
            <person name="Varghese N."/>
            <person name="Submissions S."/>
        </authorList>
    </citation>
    <scope>NUCLEOTIDE SEQUENCE [LARGE SCALE GENOMIC DNA]</scope>
    <source>
        <strain evidence="3">DC30,IBRC 10041,KCTC 4046</strain>
    </source>
</reference>
<dbReference type="EMBL" id="FNPC01000001">
    <property type="protein sequence ID" value="SDX73556.1"/>
    <property type="molecule type" value="Genomic_DNA"/>
</dbReference>
<keyword evidence="3" id="KW-1185">Reference proteome</keyword>
<feature type="region of interest" description="Disordered" evidence="1">
    <location>
        <begin position="314"/>
        <end position="345"/>
    </location>
</feature>
<sequence length="415" mass="45440">MVELETEWHPSTKLNVIAGELDFTAVDPLPDGVTRDEIEENCYALRTLYGEYVDEIVAETTLSRREAQTWVLTRLVHEGAERLSYEAVGLYIWAIGRSTDGDPLSRTIVADYAERAAEKVRRAEETVKRTGPPPYPDDCYEEPALVWLEGAVADRLRRRAGPEETYGDLLERLLDETLASVPIADLIAAYRREAGSEYVAVETVYPNWDEQLRIVAHAPETATETAPPEAVAEADAVTVDGTPLPFRFEERAEPRRERSHLTLYDAAEGIEPETGIDRLRDALAAVEGTLPEVVDRVREAGGRALAVANEPAGAGAHLHPVFPDAERGDAVDASDAAEDDLPEGGGLAHLERIELDDRTLAVGRISPTTVAEYGTLAGSTTLLWAAPGFESGPVELPDDPVERRERFPATVLRTA</sequence>